<dbReference type="STRING" id="1824.SAMN05444423_111162"/>
<gene>
    <name evidence="1" type="ORF">NCAST_01_00500</name>
</gene>
<organism evidence="1 2">
    <name type="scientific">Nocardia asteroides NBRC 15531</name>
    <dbReference type="NCBI Taxonomy" id="1110697"/>
    <lineage>
        <taxon>Bacteria</taxon>
        <taxon>Bacillati</taxon>
        <taxon>Actinomycetota</taxon>
        <taxon>Actinomycetes</taxon>
        <taxon>Mycobacteriales</taxon>
        <taxon>Nocardiaceae</taxon>
        <taxon>Nocardia</taxon>
    </lineage>
</organism>
<dbReference type="AlphaFoldDB" id="U5E2W3"/>
<keyword evidence="2" id="KW-1185">Reference proteome</keyword>
<proteinExistence type="predicted"/>
<accession>U5E2W3</accession>
<sequence length="225" mass="24823">MQMSELVQRELGGRADRTITDHDRGVTVYLRKVAPRQWRFVVRTAYLDSTGALQIGQTVSTGERTTGRRADSLALELAAESAPAAQAILTAKFAESAEGAAYWRRQEEARLEEDKARGPVVQERLSRRLGSVDPDRKAGEWRPGGVIETAPYRPGAGKPISVAELSTYRVVAADQVDPDVFATCTEHRTLYGTYSQGRARELARRDRWCPDCSVSARNSSVAGRD</sequence>
<evidence type="ECO:0000313" key="1">
    <source>
        <dbReference type="EMBL" id="GAD81482.1"/>
    </source>
</evidence>
<name>U5E2W3_NOCAS</name>
<comment type="caution">
    <text evidence="1">The sequence shown here is derived from an EMBL/GenBank/DDBJ whole genome shotgun (WGS) entry which is preliminary data.</text>
</comment>
<dbReference type="Proteomes" id="UP000017048">
    <property type="component" value="Unassembled WGS sequence"/>
</dbReference>
<protein>
    <submittedName>
        <fullName evidence="1">Uncharacterized protein</fullName>
    </submittedName>
</protein>
<reference evidence="1 2" key="1">
    <citation type="journal article" date="2014" name="BMC Genomics">
        <title>Genome based analysis of type-I polyketide synthase and nonribosomal peptide synthetase gene clusters in seven strains of five representative Nocardia species.</title>
        <authorList>
            <person name="Komaki H."/>
            <person name="Ichikawa N."/>
            <person name="Hosoyama A."/>
            <person name="Takahashi-Nakaguchi A."/>
            <person name="Matsuzawa T."/>
            <person name="Suzuki K."/>
            <person name="Fujita N."/>
            <person name="Gonoi T."/>
        </authorList>
    </citation>
    <scope>NUCLEOTIDE SEQUENCE [LARGE SCALE GENOMIC DNA]</scope>
    <source>
        <strain evidence="1 2">NBRC 15531</strain>
    </source>
</reference>
<dbReference type="EMBL" id="BAFO02000001">
    <property type="protein sequence ID" value="GAD81482.1"/>
    <property type="molecule type" value="Genomic_DNA"/>
</dbReference>
<evidence type="ECO:0000313" key="2">
    <source>
        <dbReference type="Proteomes" id="UP000017048"/>
    </source>
</evidence>